<dbReference type="PROSITE" id="PS00134">
    <property type="entry name" value="TRYPSIN_HIS"/>
    <property type="match status" value="1"/>
</dbReference>
<dbReference type="PROSITE" id="PS50240">
    <property type="entry name" value="TRYPSIN_DOM"/>
    <property type="match status" value="1"/>
</dbReference>
<dbReference type="InterPro" id="IPR043504">
    <property type="entry name" value="Peptidase_S1_PA_chymotrypsin"/>
</dbReference>
<feature type="domain" description="Peptidase S1" evidence="7">
    <location>
        <begin position="74"/>
        <end position="295"/>
    </location>
</feature>
<proteinExistence type="inferred from homology"/>
<dbReference type="GO" id="GO:0004252">
    <property type="term" value="F:serine-type endopeptidase activity"/>
    <property type="evidence" value="ECO:0007669"/>
    <property type="project" value="InterPro"/>
</dbReference>
<dbReference type="InterPro" id="IPR009003">
    <property type="entry name" value="Peptidase_S1_PA"/>
</dbReference>
<dbReference type="KEGG" id="bmor:101737614"/>
<evidence type="ECO:0000313" key="9">
    <source>
        <dbReference type="Proteomes" id="UP000005204"/>
    </source>
</evidence>
<dbReference type="Proteomes" id="UP000005204">
    <property type="component" value="Unassembled WGS sequence"/>
</dbReference>
<dbReference type="SUPFAM" id="SSF50494">
    <property type="entry name" value="Trypsin-like serine proteases"/>
    <property type="match status" value="1"/>
</dbReference>
<dbReference type="Gene3D" id="2.40.10.10">
    <property type="entry name" value="Trypsin-like serine proteases"/>
    <property type="match status" value="1"/>
</dbReference>
<keyword evidence="4" id="KW-1015">Disulfide bond</keyword>
<dbReference type="Pfam" id="PF00089">
    <property type="entry name" value="Trypsin"/>
    <property type="match status" value="1"/>
</dbReference>
<dbReference type="AlphaFoldDB" id="A0A8R2RAD5"/>
<evidence type="ECO:0000313" key="8">
    <source>
        <dbReference type="EnsemblMetazoa" id="XP_037876687.1"/>
    </source>
</evidence>
<name>A0A8R2RAD5_BOMMO</name>
<keyword evidence="6" id="KW-0732">Signal</keyword>
<dbReference type="GO" id="GO:0006508">
    <property type="term" value="P:proteolysis"/>
    <property type="evidence" value="ECO:0007669"/>
    <property type="project" value="UniProtKB-KW"/>
</dbReference>
<organism evidence="8 9">
    <name type="scientific">Bombyx mori</name>
    <name type="common">Silk moth</name>
    <dbReference type="NCBI Taxonomy" id="7091"/>
    <lineage>
        <taxon>Eukaryota</taxon>
        <taxon>Metazoa</taxon>
        <taxon>Ecdysozoa</taxon>
        <taxon>Arthropoda</taxon>
        <taxon>Hexapoda</taxon>
        <taxon>Insecta</taxon>
        <taxon>Pterygota</taxon>
        <taxon>Neoptera</taxon>
        <taxon>Endopterygota</taxon>
        <taxon>Lepidoptera</taxon>
        <taxon>Glossata</taxon>
        <taxon>Ditrysia</taxon>
        <taxon>Bombycoidea</taxon>
        <taxon>Bombycidae</taxon>
        <taxon>Bombycinae</taxon>
        <taxon>Bombyx</taxon>
    </lineage>
</organism>
<dbReference type="PANTHER" id="PTHR24276:SF91">
    <property type="entry name" value="AT26814P-RELATED"/>
    <property type="match status" value="1"/>
</dbReference>
<accession>A0A8R2RAD5</accession>
<keyword evidence="1" id="KW-0645">Protease</keyword>
<protein>
    <recommendedName>
        <fullName evidence="7">Peptidase S1 domain-containing protein</fullName>
    </recommendedName>
</protein>
<dbReference type="SMART" id="SM00020">
    <property type="entry name" value="Tryp_SPc"/>
    <property type="match status" value="1"/>
</dbReference>
<dbReference type="PRINTS" id="PR00722">
    <property type="entry name" value="CHYMOTRYPSIN"/>
</dbReference>
<evidence type="ECO:0000256" key="3">
    <source>
        <dbReference type="ARBA" id="ARBA00022825"/>
    </source>
</evidence>
<evidence type="ECO:0000259" key="7">
    <source>
        <dbReference type="PROSITE" id="PS50240"/>
    </source>
</evidence>
<dbReference type="InterPro" id="IPR001314">
    <property type="entry name" value="Peptidase_S1A"/>
</dbReference>
<comment type="similarity">
    <text evidence="5">Belongs to the peptidase S1 family. CLIP subfamily.</text>
</comment>
<evidence type="ECO:0000256" key="4">
    <source>
        <dbReference type="ARBA" id="ARBA00023157"/>
    </source>
</evidence>
<keyword evidence="9" id="KW-1185">Reference proteome</keyword>
<evidence type="ECO:0000256" key="5">
    <source>
        <dbReference type="ARBA" id="ARBA00024195"/>
    </source>
</evidence>
<dbReference type="InterPro" id="IPR018114">
    <property type="entry name" value="TRYPSIN_HIS"/>
</dbReference>
<keyword evidence="2" id="KW-0378">Hydrolase</keyword>
<keyword evidence="3" id="KW-0720">Serine protease</keyword>
<dbReference type="PANTHER" id="PTHR24276">
    <property type="entry name" value="POLYSERASE-RELATED"/>
    <property type="match status" value="1"/>
</dbReference>
<reference evidence="8" key="2">
    <citation type="submission" date="2022-06" db="UniProtKB">
        <authorList>
            <consortium name="EnsemblMetazoa"/>
        </authorList>
    </citation>
    <scope>IDENTIFICATION</scope>
    <source>
        <strain evidence="8">p50T (Dazao)</strain>
    </source>
</reference>
<evidence type="ECO:0000256" key="2">
    <source>
        <dbReference type="ARBA" id="ARBA00022801"/>
    </source>
</evidence>
<dbReference type="RefSeq" id="XP_037877302.2">
    <property type="nucleotide sequence ID" value="XM_038021374.2"/>
</dbReference>
<dbReference type="FunFam" id="2.40.10.10:FF:000002">
    <property type="entry name" value="Transmembrane protease serine"/>
    <property type="match status" value="1"/>
</dbReference>
<evidence type="ECO:0000256" key="6">
    <source>
        <dbReference type="SAM" id="SignalP"/>
    </source>
</evidence>
<dbReference type="InterPro" id="IPR050430">
    <property type="entry name" value="Peptidase_S1"/>
</dbReference>
<dbReference type="GeneID" id="101737614"/>
<dbReference type="EnsemblMetazoa" id="XM_038020759.1">
    <property type="protein sequence ID" value="XP_037876687.1"/>
    <property type="gene ID" value="LOC101743810"/>
</dbReference>
<dbReference type="CDD" id="cd00190">
    <property type="entry name" value="Tryp_SPc"/>
    <property type="match status" value="1"/>
</dbReference>
<feature type="chain" id="PRO_5035801796" description="Peptidase S1 domain-containing protein" evidence="6">
    <location>
        <begin position="20"/>
        <end position="298"/>
    </location>
</feature>
<dbReference type="InterPro" id="IPR001254">
    <property type="entry name" value="Trypsin_dom"/>
</dbReference>
<evidence type="ECO:0000256" key="1">
    <source>
        <dbReference type="ARBA" id="ARBA00022670"/>
    </source>
</evidence>
<sequence length="298" mass="33447">MTWCHLPFVVLFSLQFIAADFNNVTYKGKLSPECVKKYHRIYVTKRSAPRNYQYFHEAMSDQSSDADDEIKWRIVGGDQVSIKQIPYQVLYGMYCGGVLIAPDWVLTAAHCKDKSDFILAGSTYRSRATRYPVCAHFFHPLWNSSSKLHSHDYDYQLLLLEVAVPVTMESRPVAIGHANDIQPGALISVSGWGHIEYKSRLMQDVVRRAYIPVISYYECKSLPLPNYRNITTRMFCAGYKNGTKDSCQGDSGSPAIIKGKLVGIVSFGVGCAVKNQPGVYTDVPIARAWIRSVTGLPL</sequence>
<reference evidence="9" key="1">
    <citation type="journal article" date="2008" name="Insect Biochem. Mol. Biol.">
        <title>The genome of a lepidopteran model insect, the silkworm Bombyx mori.</title>
        <authorList>
            <consortium name="International Silkworm Genome Consortium"/>
        </authorList>
    </citation>
    <scope>NUCLEOTIDE SEQUENCE [LARGE SCALE GENOMIC DNA]</scope>
    <source>
        <strain evidence="9">p50T</strain>
    </source>
</reference>
<feature type="signal peptide" evidence="6">
    <location>
        <begin position="1"/>
        <end position="19"/>
    </location>
</feature>